<comment type="caution">
    <text evidence="2">The sequence shown here is derived from an EMBL/GenBank/DDBJ whole genome shotgun (WGS) entry which is preliminary data.</text>
</comment>
<dbReference type="AlphaFoldDB" id="A0AAV1SC59"/>
<name>A0AAV1SC59_9ROSI</name>
<accession>A0AAV1SC59</accession>
<feature type="compositionally biased region" description="Polar residues" evidence="1">
    <location>
        <begin position="79"/>
        <end position="88"/>
    </location>
</feature>
<sequence length="104" mass="11743">MKDRKILPACYVRVIVYCVERKEKQSNSLEQPQQMRWWKAGGGGADKSAGSGSYRRGQVVTTAATEADMREAVVEISLENLSRQPQNQKSTRSRKRSKRSGIIE</sequence>
<protein>
    <submittedName>
        <fullName evidence="2">Uncharacterized protein</fullName>
    </submittedName>
</protein>
<reference evidence="2 3" key="1">
    <citation type="submission" date="2024-01" db="EMBL/GenBank/DDBJ databases">
        <authorList>
            <person name="Waweru B."/>
        </authorList>
    </citation>
    <scope>NUCLEOTIDE SEQUENCE [LARGE SCALE GENOMIC DNA]</scope>
</reference>
<evidence type="ECO:0000313" key="2">
    <source>
        <dbReference type="EMBL" id="CAK7348966.1"/>
    </source>
</evidence>
<gene>
    <name evidence="2" type="ORF">DCAF_LOCUS21675</name>
</gene>
<feature type="compositionally biased region" description="Basic residues" evidence="1">
    <location>
        <begin position="91"/>
        <end position="104"/>
    </location>
</feature>
<dbReference type="EMBL" id="CAWUPB010001173">
    <property type="protein sequence ID" value="CAK7348966.1"/>
    <property type="molecule type" value="Genomic_DNA"/>
</dbReference>
<keyword evidence="3" id="KW-1185">Reference proteome</keyword>
<proteinExistence type="predicted"/>
<evidence type="ECO:0000313" key="3">
    <source>
        <dbReference type="Proteomes" id="UP001314170"/>
    </source>
</evidence>
<dbReference type="Proteomes" id="UP001314170">
    <property type="component" value="Unassembled WGS sequence"/>
</dbReference>
<feature type="region of interest" description="Disordered" evidence="1">
    <location>
        <begin position="78"/>
        <end position="104"/>
    </location>
</feature>
<evidence type="ECO:0000256" key="1">
    <source>
        <dbReference type="SAM" id="MobiDB-lite"/>
    </source>
</evidence>
<organism evidence="2 3">
    <name type="scientific">Dovyalis caffra</name>
    <dbReference type="NCBI Taxonomy" id="77055"/>
    <lineage>
        <taxon>Eukaryota</taxon>
        <taxon>Viridiplantae</taxon>
        <taxon>Streptophyta</taxon>
        <taxon>Embryophyta</taxon>
        <taxon>Tracheophyta</taxon>
        <taxon>Spermatophyta</taxon>
        <taxon>Magnoliopsida</taxon>
        <taxon>eudicotyledons</taxon>
        <taxon>Gunneridae</taxon>
        <taxon>Pentapetalae</taxon>
        <taxon>rosids</taxon>
        <taxon>fabids</taxon>
        <taxon>Malpighiales</taxon>
        <taxon>Salicaceae</taxon>
        <taxon>Flacourtieae</taxon>
        <taxon>Dovyalis</taxon>
    </lineage>
</organism>